<protein>
    <recommendedName>
        <fullName evidence="3">LAGLIDADG homing endonuclease</fullName>
    </recommendedName>
</protein>
<keyword evidence="2" id="KW-1185">Reference proteome</keyword>
<gene>
    <name evidence="1" type="ORF">MEUPH1_LOCUS4938</name>
</gene>
<evidence type="ECO:0008006" key="3">
    <source>
        <dbReference type="Google" id="ProtNLM"/>
    </source>
</evidence>
<name>A0AAV0VVN4_9HEMI</name>
<organism evidence="1 2">
    <name type="scientific">Macrosiphum euphorbiae</name>
    <name type="common">potato aphid</name>
    <dbReference type="NCBI Taxonomy" id="13131"/>
    <lineage>
        <taxon>Eukaryota</taxon>
        <taxon>Metazoa</taxon>
        <taxon>Ecdysozoa</taxon>
        <taxon>Arthropoda</taxon>
        <taxon>Hexapoda</taxon>
        <taxon>Insecta</taxon>
        <taxon>Pterygota</taxon>
        <taxon>Neoptera</taxon>
        <taxon>Paraneoptera</taxon>
        <taxon>Hemiptera</taxon>
        <taxon>Sternorrhyncha</taxon>
        <taxon>Aphidomorpha</taxon>
        <taxon>Aphidoidea</taxon>
        <taxon>Aphididae</taxon>
        <taxon>Macrosiphini</taxon>
        <taxon>Macrosiphum</taxon>
    </lineage>
</organism>
<proteinExistence type="predicted"/>
<comment type="caution">
    <text evidence="1">The sequence shown here is derived from an EMBL/GenBank/DDBJ whole genome shotgun (WGS) entry which is preliminary data.</text>
</comment>
<accession>A0AAV0VVN4</accession>
<dbReference type="Proteomes" id="UP001160148">
    <property type="component" value="Unassembled WGS sequence"/>
</dbReference>
<evidence type="ECO:0000313" key="1">
    <source>
        <dbReference type="EMBL" id="CAI6348239.1"/>
    </source>
</evidence>
<dbReference type="AlphaFoldDB" id="A0AAV0VVN4"/>
<reference evidence="1 2" key="1">
    <citation type="submission" date="2023-01" db="EMBL/GenBank/DDBJ databases">
        <authorList>
            <person name="Whitehead M."/>
        </authorList>
    </citation>
    <scope>NUCLEOTIDE SEQUENCE [LARGE SCALE GENOMIC DNA]</scope>
</reference>
<sequence>MTLGDDDLAAIRLLPYLFNPVNIKIPKKTTGNNVTKYSMRRPTKLEQACAVIVHITKINDLKTTHEEKVNRAFNCGLTVQPYIAIVGNLEEINNTISYYLHKYPQEAEQVWWFIQDYFFKINNNLKKKFKSVQSLIKDLQ</sequence>
<dbReference type="EMBL" id="CARXXK010000001">
    <property type="protein sequence ID" value="CAI6348239.1"/>
    <property type="molecule type" value="Genomic_DNA"/>
</dbReference>
<evidence type="ECO:0000313" key="2">
    <source>
        <dbReference type="Proteomes" id="UP001160148"/>
    </source>
</evidence>